<dbReference type="PROSITE" id="PS51767">
    <property type="entry name" value="PEPTIDASE_A1"/>
    <property type="match status" value="1"/>
</dbReference>
<evidence type="ECO:0000256" key="1">
    <source>
        <dbReference type="ARBA" id="ARBA00007447"/>
    </source>
</evidence>
<dbReference type="SUPFAM" id="SSF50630">
    <property type="entry name" value="Acid proteases"/>
    <property type="match status" value="1"/>
</dbReference>
<dbReference type="PANTHER" id="PTHR47966">
    <property type="entry name" value="BETA-SITE APP-CLEAVING ENZYME, ISOFORM A-RELATED"/>
    <property type="match status" value="1"/>
</dbReference>
<dbReference type="InterPro" id="IPR021109">
    <property type="entry name" value="Peptidase_aspartic_dom_sf"/>
</dbReference>
<dbReference type="AlphaFoldDB" id="A0A7E4V7J3"/>
<evidence type="ECO:0000313" key="4">
    <source>
        <dbReference type="WBParaSite" id="Pan_g1756.t1"/>
    </source>
</evidence>
<reference evidence="4" key="2">
    <citation type="submission" date="2020-10" db="UniProtKB">
        <authorList>
            <consortium name="WormBaseParasite"/>
        </authorList>
    </citation>
    <scope>IDENTIFICATION</scope>
</reference>
<dbReference type="Proteomes" id="UP000492821">
    <property type="component" value="Unassembled WGS sequence"/>
</dbReference>
<sequence length="143" mass="16226">MNVDWFVAFMFQRSQHKAGEGWRYTKIEFGFYQNRKPVQVISDSSGTWIGAPEADVNAIVNQTGAIYDEFYEIYVVNFNAPVPYLVFTIGRHKYSVPASQYIFDYSIGNGKCAVAVCSFMWGGSGPQWDLGTAFLRCEFLLDV</sequence>
<reference evidence="3" key="1">
    <citation type="journal article" date="2013" name="Genetics">
        <title>The draft genome and transcriptome of Panagrellus redivivus are shaped by the harsh demands of a free-living lifestyle.</title>
        <authorList>
            <person name="Srinivasan J."/>
            <person name="Dillman A.R."/>
            <person name="Macchietto M.G."/>
            <person name="Heikkinen L."/>
            <person name="Lakso M."/>
            <person name="Fracchia K.M."/>
            <person name="Antoshechkin I."/>
            <person name="Mortazavi A."/>
            <person name="Wong G."/>
            <person name="Sternberg P.W."/>
        </authorList>
    </citation>
    <scope>NUCLEOTIDE SEQUENCE [LARGE SCALE GENOMIC DNA]</scope>
    <source>
        <strain evidence="3">MT8872</strain>
    </source>
</reference>
<dbReference type="Gene3D" id="2.40.70.10">
    <property type="entry name" value="Acid Proteases"/>
    <property type="match status" value="1"/>
</dbReference>
<accession>A0A7E4V7J3</accession>
<dbReference type="WBParaSite" id="Pan_g1756.t1">
    <property type="protein sequence ID" value="Pan_g1756.t1"/>
    <property type="gene ID" value="Pan_g1756"/>
</dbReference>
<proteinExistence type="inferred from homology"/>
<organism evidence="3 4">
    <name type="scientific">Panagrellus redivivus</name>
    <name type="common">Microworm</name>
    <dbReference type="NCBI Taxonomy" id="6233"/>
    <lineage>
        <taxon>Eukaryota</taxon>
        <taxon>Metazoa</taxon>
        <taxon>Ecdysozoa</taxon>
        <taxon>Nematoda</taxon>
        <taxon>Chromadorea</taxon>
        <taxon>Rhabditida</taxon>
        <taxon>Tylenchina</taxon>
        <taxon>Panagrolaimomorpha</taxon>
        <taxon>Panagrolaimoidea</taxon>
        <taxon>Panagrolaimidae</taxon>
        <taxon>Panagrellus</taxon>
    </lineage>
</organism>
<evidence type="ECO:0000259" key="2">
    <source>
        <dbReference type="PROSITE" id="PS51767"/>
    </source>
</evidence>
<feature type="domain" description="Peptidase A1" evidence="2">
    <location>
        <begin position="1"/>
        <end position="143"/>
    </location>
</feature>
<dbReference type="PANTHER" id="PTHR47966:SF8">
    <property type="entry name" value="ASPARTIC PROTEASE 1-RELATED"/>
    <property type="match status" value="1"/>
</dbReference>
<keyword evidence="3" id="KW-1185">Reference proteome</keyword>
<evidence type="ECO:0000313" key="3">
    <source>
        <dbReference type="Proteomes" id="UP000492821"/>
    </source>
</evidence>
<dbReference type="InterPro" id="IPR001461">
    <property type="entry name" value="Aspartic_peptidase_A1"/>
</dbReference>
<dbReference type="GO" id="GO:0005764">
    <property type="term" value="C:lysosome"/>
    <property type="evidence" value="ECO:0007669"/>
    <property type="project" value="TreeGrafter"/>
</dbReference>
<dbReference type="GO" id="GO:0006508">
    <property type="term" value="P:proteolysis"/>
    <property type="evidence" value="ECO:0007669"/>
    <property type="project" value="InterPro"/>
</dbReference>
<comment type="similarity">
    <text evidence="1">Belongs to the peptidase A1 family.</text>
</comment>
<name>A0A7E4V7J3_PANRE</name>
<dbReference type="Pfam" id="PF00026">
    <property type="entry name" value="Asp"/>
    <property type="match status" value="1"/>
</dbReference>
<dbReference type="InterPro" id="IPR033121">
    <property type="entry name" value="PEPTIDASE_A1"/>
</dbReference>
<protein>
    <submittedName>
        <fullName evidence="4">Peptidase A1 domain-containing protein</fullName>
    </submittedName>
</protein>
<dbReference type="GO" id="GO:0004190">
    <property type="term" value="F:aspartic-type endopeptidase activity"/>
    <property type="evidence" value="ECO:0007669"/>
    <property type="project" value="InterPro"/>
</dbReference>